<proteinExistence type="predicted"/>
<evidence type="ECO:0000259" key="1">
    <source>
        <dbReference type="Pfam" id="PF14028"/>
    </source>
</evidence>
<dbReference type="EMBL" id="BAAAUV010000003">
    <property type="protein sequence ID" value="GAA3200607.1"/>
    <property type="molecule type" value="Genomic_DNA"/>
</dbReference>
<evidence type="ECO:0000313" key="3">
    <source>
        <dbReference type="Proteomes" id="UP001501237"/>
    </source>
</evidence>
<evidence type="ECO:0000313" key="2">
    <source>
        <dbReference type="EMBL" id="GAA3200607.1"/>
    </source>
</evidence>
<gene>
    <name evidence="2" type="ORF">GCM10010468_13390</name>
</gene>
<dbReference type="InterPro" id="IPR023809">
    <property type="entry name" value="Thiopep_bacteriocin_synth_dom"/>
</dbReference>
<sequence length="253" mass="27726">MEPPTWKQVNIAYPSIARERCAIAHLSHVMPAAEADGLITSWFFVRKGSWRVRYLPAGPSDLLRPILTDGVTWTSDIYEPETHAFGGPGAMNAAHALFHGDSHSLLPYLEGSPNDRPERSLILCTALMRAAGLEPNEQGDVWAKTAELHPDKSPPAPEEWVRYTSGVRHLILGEPRANLVGRDWLSAFVKAGSALRKIREAGDLTRGIRAVVALHVIFHWNRLGLPPAEQATLAKAAKEAILGDAFDECTTCS</sequence>
<keyword evidence="3" id="KW-1185">Reference proteome</keyword>
<comment type="caution">
    <text evidence="2">The sequence shown here is derived from an EMBL/GenBank/DDBJ whole genome shotgun (WGS) entry which is preliminary data.</text>
</comment>
<dbReference type="NCBIfam" id="TIGR03891">
    <property type="entry name" value="thiopep_ocin"/>
    <property type="match status" value="1"/>
</dbReference>
<protein>
    <recommendedName>
        <fullName evidence="1">Thiopeptide-type bacteriocin biosynthesis domain-containing protein</fullName>
    </recommendedName>
</protein>
<reference evidence="3" key="1">
    <citation type="journal article" date="2019" name="Int. J. Syst. Evol. Microbiol.">
        <title>The Global Catalogue of Microorganisms (GCM) 10K type strain sequencing project: providing services to taxonomists for standard genome sequencing and annotation.</title>
        <authorList>
            <consortium name="The Broad Institute Genomics Platform"/>
            <consortium name="The Broad Institute Genome Sequencing Center for Infectious Disease"/>
            <person name="Wu L."/>
            <person name="Ma J."/>
        </authorList>
    </citation>
    <scope>NUCLEOTIDE SEQUENCE [LARGE SCALE GENOMIC DNA]</scope>
    <source>
        <strain evidence="3">JCM 9377</strain>
    </source>
</reference>
<organism evidence="2 3">
    <name type="scientific">Actinocorallia longicatena</name>
    <dbReference type="NCBI Taxonomy" id="111803"/>
    <lineage>
        <taxon>Bacteria</taxon>
        <taxon>Bacillati</taxon>
        <taxon>Actinomycetota</taxon>
        <taxon>Actinomycetes</taxon>
        <taxon>Streptosporangiales</taxon>
        <taxon>Thermomonosporaceae</taxon>
        <taxon>Actinocorallia</taxon>
    </lineage>
</organism>
<dbReference type="Pfam" id="PF14028">
    <property type="entry name" value="Lant_dehydr_C"/>
    <property type="match status" value="1"/>
</dbReference>
<accession>A0ABP6Q797</accession>
<name>A0ABP6Q797_9ACTN</name>
<dbReference type="RefSeq" id="WP_344823346.1">
    <property type="nucleotide sequence ID" value="NZ_BAAAUV010000003.1"/>
</dbReference>
<feature type="domain" description="Thiopeptide-type bacteriocin biosynthesis" evidence="1">
    <location>
        <begin position="6"/>
        <end position="240"/>
    </location>
</feature>
<dbReference type="Proteomes" id="UP001501237">
    <property type="component" value="Unassembled WGS sequence"/>
</dbReference>